<dbReference type="PANTHER" id="PTHR43685:SF2">
    <property type="entry name" value="GLYCOSYLTRANSFERASE 2-LIKE DOMAIN-CONTAINING PROTEIN"/>
    <property type="match status" value="1"/>
</dbReference>
<dbReference type="CDD" id="cd00761">
    <property type="entry name" value="Glyco_tranf_GTA_type"/>
    <property type="match status" value="1"/>
</dbReference>
<dbReference type="PANTHER" id="PTHR43685">
    <property type="entry name" value="GLYCOSYLTRANSFERASE"/>
    <property type="match status" value="1"/>
</dbReference>
<protein>
    <submittedName>
        <fullName evidence="2">Glycosyltransferase</fullName>
    </submittedName>
</protein>
<proteinExistence type="predicted"/>
<sequence>MENKLVTVYITTKNRRKLLERALLSVLNQTHKELDIIIVDDASSDDTCDFLDMCVRNHNNVRYFKNKISMGACYSRNIAISQAKGKYITGLDDDDEFHSQRVEKLLKKFIDNKFSCICSSVYLIDETGERSQYKDKTGVINLNSLLTKNYIGNQVLTKTSYLRSLSGFDVGFPALQDYDMWVRLVERYGEAYKLKDYLYIVHVDHTLPRITNSNRRNLAINMFIDKHIDKMSNKQIINHKFNIKVNSDKDFSLYDFYYYPTISCFFKISKRLIVNSLCIR</sequence>
<dbReference type="InterPro" id="IPR001173">
    <property type="entry name" value="Glyco_trans_2-like"/>
</dbReference>
<dbReference type="GO" id="GO:0016740">
    <property type="term" value="F:transferase activity"/>
    <property type="evidence" value="ECO:0007669"/>
    <property type="project" value="UniProtKB-KW"/>
</dbReference>
<dbReference type="Gene3D" id="3.90.550.10">
    <property type="entry name" value="Spore Coat Polysaccharide Biosynthesis Protein SpsA, Chain A"/>
    <property type="match status" value="1"/>
</dbReference>
<evidence type="ECO:0000313" key="2">
    <source>
        <dbReference type="EMBL" id="NMR72286.1"/>
    </source>
</evidence>
<name>A0A7Y0MS80_VIBAL</name>
<organism evidence="2 3">
    <name type="scientific">Vibrio alginolyticus</name>
    <dbReference type="NCBI Taxonomy" id="663"/>
    <lineage>
        <taxon>Bacteria</taxon>
        <taxon>Pseudomonadati</taxon>
        <taxon>Pseudomonadota</taxon>
        <taxon>Gammaproteobacteria</taxon>
        <taxon>Vibrionales</taxon>
        <taxon>Vibrionaceae</taxon>
        <taxon>Vibrio</taxon>
    </lineage>
</organism>
<feature type="domain" description="Glycosyltransferase 2-like" evidence="1">
    <location>
        <begin position="7"/>
        <end position="146"/>
    </location>
</feature>
<dbReference type="AlphaFoldDB" id="A0A7Y0MS80"/>
<dbReference type="RefSeq" id="WP_169628337.1">
    <property type="nucleotide sequence ID" value="NZ_JABCMA010000001.1"/>
</dbReference>
<gene>
    <name evidence="2" type="ORF">HKB35_01460</name>
</gene>
<evidence type="ECO:0000259" key="1">
    <source>
        <dbReference type="Pfam" id="PF00535"/>
    </source>
</evidence>
<dbReference type="Proteomes" id="UP000565155">
    <property type="component" value="Unassembled WGS sequence"/>
</dbReference>
<evidence type="ECO:0000313" key="3">
    <source>
        <dbReference type="Proteomes" id="UP000565155"/>
    </source>
</evidence>
<dbReference type="EMBL" id="JABCMA010000001">
    <property type="protein sequence ID" value="NMR72286.1"/>
    <property type="molecule type" value="Genomic_DNA"/>
</dbReference>
<keyword evidence="2" id="KW-0808">Transferase</keyword>
<dbReference type="Pfam" id="PF00535">
    <property type="entry name" value="Glycos_transf_2"/>
    <property type="match status" value="1"/>
</dbReference>
<accession>A0A7Y0MS80</accession>
<dbReference type="InterPro" id="IPR050834">
    <property type="entry name" value="Glycosyltransf_2"/>
</dbReference>
<dbReference type="SUPFAM" id="SSF53448">
    <property type="entry name" value="Nucleotide-diphospho-sugar transferases"/>
    <property type="match status" value="1"/>
</dbReference>
<reference evidence="2 3" key="1">
    <citation type="submission" date="2020-04" db="EMBL/GenBank/DDBJ databases">
        <title>Whole-genome sequencing of Vibrio spp. from China reveals different genetic environments of blaCTX-M-14 among diverse lineages.</title>
        <authorList>
            <person name="Zheng Z."/>
            <person name="Ye L."/>
            <person name="Chen S."/>
        </authorList>
    </citation>
    <scope>NUCLEOTIDE SEQUENCE [LARGE SCALE GENOMIC DNA]</scope>
    <source>
        <strain evidence="2 3">Vb1636</strain>
    </source>
</reference>
<dbReference type="InterPro" id="IPR029044">
    <property type="entry name" value="Nucleotide-diphossugar_trans"/>
</dbReference>
<comment type="caution">
    <text evidence="2">The sequence shown here is derived from an EMBL/GenBank/DDBJ whole genome shotgun (WGS) entry which is preliminary data.</text>
</comment>